<sequence>MPDTAIYCKTRKGIEEIAHRSHHLPARLRSTLILIDGHTPWLELQQRLMLGNEAHAAIETLVNEGYIAVLTNEPVTEMEM</sequence>
<dbReference type="RefSeq" id="WP_170021237.1">
    <property type="nucleotide sequence ID" value="NZ_JABCSC020000001.1"/>
</dbReference>
<comment type="caution">
    <text evidence="1">The sequence shown here is derived from an EMBL/GenBank/DDBJ whole genome shotgun (WGS) entry which is preliminary data.</text>
</comment>
<reference evidence="1 2" key="1">
    <citation type="submission" date="2020-06" db="EMBL/GenBank/DDBJ databases">
        <title>Draft genome of Uliginosibacterium sp. IMCC34675.</title>
        <authorList>
            <person name="Song J."/>
        </authorList>
    </citation>
    <scope>NUCLEOTIDE SEQUENCE [LARGE SCALE GENOMIC DNA]</scope>
    <source>
        <strain evidence="1 2">IMCC34675</strain>
    </source>
</reference>
<accession>A0ABX2IG25</accession>
<gene>
    <name evidence="1" type="ORF">HJ583_007135</name>
</gene>
<dbReference type="Proteomes" id="UP000778523">
    <property type="component" value="Unassembled WGS sequence"/>
</dbReference>
<keyword evidence="2" id="KW-1185">Reference proteome</keyword>
<organism evidence="1 2">
    <name type="scientific">Uliginosibacterium aquaticum</name>
    <dbReference type="NCBI Taxonomy" id="2731212"/>
    <lineage>
        <taxon>Bacteria</taxon>
        <taxon>Pseudomonadati</taxon>
        <taxon>Pseudomonadota</taxon>
        <taxon>Betaproteobacteria</taxon>
        <taxon>Rhodocyclales</taxon>
        <taxon>Zoogloeaceae</taxon>
        <taxon>Uliginosibacterium</taxon>
    </lineage>
</organism>
<name>A0ABX2IG25_9RHOO</name>
<dbReference type="EMBL" id="JABCSC020000001">
    <property type="protein sequence ID" value="NSL54793.1"/>
    <property type="molecule type" value="Genomic_DNA"/>
</dbReference>
<evidence type="ECO:0000313" key="2">
    <source>
        <dbReference type="Proteomes" id="UP000778523"/>
    </source>
</evidence>
<protein>
    <submittedName>
        <fullName evidence="1">Uncharacterized protein</fullName>
    </submittedName>
</protein>
<evidence type="ECO:0000313" key="1">
    <source>
        <dbReference type="EMBL" id="NSL54793.1"/>
    </source>
</evidence>
<proteinExistence type="predicted"/>